<name>A0A381NKP6_9ZZZZ</name>
<keyword evidence="1" id="KW-0489">Methyltransferase</keyword>
<dbReference type="InterPro" id="IPR002792">
    <property type="entry name" value="TRAM_dom"/>
</dbReference>
<proteinExistence type="predicted"/>
<evidence type="ECO:0000256" key="1">
    <source>
        <dbReference type="ARBA" id="ARBA00022603"/>
    </source>
</evidence>
<dbReference type="Gene3D" id="2.40.50.140">
    <property type="entry name" value="Nucleic acid-binding proteins"/>
    <property type="match status" value="1"/>
</dbReference>
<dbReference type="GO" id="GO:0070475">
    <property type="term" value="P:rRNA base methylation"/>
    <property type="evidence" value="ECO:0007669"/>
    <property type="project" value="TreeGrafter"/>
</dbReference>
<dbReference type="InterPro" id="IPR029063">
    <property type="entry name" value="SAM-dependent_MTases_sf"/>
</dbReference>
<dbReference type="InterPro" id="IPR012340">
    <property type="entry name" value="NA-bd_OB-fold"/>
</dbReference>
<dbReference type="GO" id="GO:0070041">
    <property type="term" value="F:rRNA (uridine-C5-)-methyltransferase activity"/>
    <property type="evidence" value="ECO:0007669"/>
    <property type="project" value="TreeGrafter"/>
</dbReference>
<feature type="non-terminal residue" evidence="5">
    <location>
        <position position="227"/>
    </location>
</feature>
<evidence type="ECO:0000259" key="4">
    <source>
        <dbReference type="PROSITE" id="PS50926"/>
    </source>
</evidence>
<dbReference type="Gene3D" id="2.40.50.1070">
    <property type="match status" value="1"/>
</dbReference>
<reference evidence="5" key="1">
    <citation type="submission" date="2018-05" db="EMBL/GenBank/DDBJ databases">
        <authorList>
            <person name="Lanie J.A."/>
            <person name="Ng W.-L."/>
            <person name="Kazmierczak K.M."/>
            <person name="Andrzejewski T.M."/>
            <person name="Davidsen T.M."/>
            <person name="Wayne K.J."/>
            <person name="Tettelin H."/>
            <person name="Glass J.I."/>
            <person name="Rusch D."/>
            <person name="Podicherti R."/>
            <person name="Tsui H.-C.T."/>
            <person name="Winkler M.E."/>
        </authorList>
    </citation>
    <scope>NUCLEOTIDE SEQUENCE</scope>
</reference>
<dbReference type="SUPFAM" id="SSF53335">
    <property type="entry name" value="S-adenosyl-L-methionine-dependent methyltransferases"/>
    <property type="match status" value="1"/>
</dbReference>
<accession>A0A381NKP6</accession>
<keyword evidence="2" id="KW-0808">Transferase</keyword>
<evidence type="ECO:0000256" key="2">
    <source>
        <dbReference type="ARBA" id="ARBA00022679"/>
    </source>
</evidence>
<dbReference type="EMBL" id="UINC01000428">
    <property type="protein sequence ID" value="SUZ55121.1"/>
    <property type="molecule type" value="Genomic_DNA"/>
</dbReference>
<dbReference type="PROSITE" id="PS50926">
    <property type="entry name" value="TRAM"/>
    <property type="match status" value="1"/>
</dbReference>
<protein>
    <recommendedName>
        <fullName evidence="4">TRAM domain-containing protein</fullName>
    </recommendedName>
</protein>
<gene>
    <name evidence="5" type="ORF">METZ01_LOCUS7975</name>
</gene>
<evidence type="ECO:0000313" key="5">
    <source>
        <dbReference type="EMBL" id="SUZ55121.1"/>
    </source>
</evidence>
<dbReference type="PANTHER" id="PTHR11061">
    <property type="entry name" value="RNA M5U METHYLTRANSFERASE"/>
    <property type="match status" value="1"/>
</dbReference>
<dbReference type="Pfam" id="PF01938">
    <property type="entry name" value="TRAM"/>
    <property type="match status" value="1"/>
</dbReference>
<dbReference type="InterPro" id="IPR010280">
    <property type="entry name" value="U5_MeTrfase_fam"/>
</dbReference>
<evidence type="ECO:0000256" key="3">
    <source>
        <dbReference type="ARBA" id="ARBA00022691"/>
    </source>
</evidence>
<organism evidence="5">
    <name type="scientific">marine metagenome</name>
    <dbReference type="NCBI Taxonomy" id="408172"/>
    <lineage>
        <taxon>unclassified sequences</taxon>
        <taxon>metagenomes</taxon>
        <taxon>ecological metagenomes</taxon>
    </lineage>
</organism>
<dbReference type="AlphaFoldDB" id="A0A381NKP6"/>
<feature type="domain" description="TRAM" evidence="4">
    <location>
        <begin position="1"/>
        <end position="58"/>
    </location>
</feature>
<dbReference type="PANTHER" id="PTHR11061:SF30">
    <property type="entry name" value="TRNA (URACIL(54)-C(5))-METHYLTRANSFERASE"/>
    <property type="match status" value="1"/>
</dbReference>
<sequence length="227" mass="24399">MDSGALLELAIERPAVGGRMIARHDGRVILVSGAIPGERVRARVAHSRRGVPVASTEEVILADHDRRPVLCDPSCGGNVFSHIAYSRQLSLKREIVADAFARIGRLPPPKDITIAPSFEQGYRLRARLYVAGKRVGFLRSGSHHLCDAAKTGQLSTETGKVIGDLQSLFSSHIPDSTIRAIDLAESVDGEQRVIHCWLDRERPADVTALSSLGAVSGIGGVSASVRR</sequence>
<keyword evidence="3" id="KW-0949">S-adenosyl-L-methionine</keyword>
<dbReference type="Gene3D" id="3.40.50.150">
    <property type="entry name" value="Vaccinia Virus protein VP39"/>
    <property type="match status" value="1"/>
</dbReference>
<dbReference type="SUPFAM" id="SSF50249">
    <property type="entry name" value="Nucleic acid-binding proteins"/>
    <property type="match status" value="1"/>
</dbReference>